<accession>W9C2V3</accession>
<dbReference type="Pfam" id="PF25484">
    <property type="entry name" value="DUF7907"/>
    <property type="match status" value="1"/>
</dbReference>
<reference evidence="3 4" key="1">
    <citation type="journal article" date="2014" name="Genome Announc.">
        <title>Draft genome sequence of Sclerotinia borealis, a psychrophilic plant pathogenic fungus.</title>
        <authorList>
            <person name="Mardanov A.V."/>
            <person name="Beletsky A.V."/>
            <person name="Kadnikov V.V."/>
            <person name="Ignatov A.N."/>
            <person name="Ravin N.V."/>
        </authorList>
    </citation>
    <scope>NUCLEOTIDE SEQUENCE [LARGE SCALE GENOMIC DNA]</scope>
    <source>
        <strain evidence="4">F-4157</strain>
    </source>
</reference>
<evidence type="ECO:0000313" key="3">
    <source>
        <dbReference type="EMBL" id="ESZ90221.1"/>
    </source>
</evidence>
<name>W9C2V3_SCLBF</name>
<keyword evidence="4" id="KW-1185">Reference proteome</keyword>
<evidence type="ECO:0000259" key="2">
    <source>
        <dbReference type="Pfam" id="PF25484"/>
    </source>
</evidence>
<dbReference type="STRING" id="1432307.W9C2V3"/>
<gene>
    <name evidence="3" type="ORF">SBOR_9391</name>
</gene>
<organism evidence="3 4">
    <name type="scientific">Sclerotinia borealis (strain F-4128)</name>
    <dbReference type="NCBI Taxonomy" id="1432307"/>
    <lineage>
        <taxon>Eukaryota</taxon>
        <taxon>Fungi</taxon>
        <taxon>Dikarya</taxon>
        <taxon>Ascomycota</taxon>
        <taxon>Pezizomycotina</taxon>
        <taxon>Leotiomycetes</taxon>
        <taxon>Helotiales</taxon>
        <taxon>Sclerotiniaceae</taxon>
        <taxon>Sclerotinia</taxon>
    </lineage>
</organism>
<dbReference type="Proteomes" id="UP000019487">
    <property type="component" value="Unassembled WGS sequence"/>
</dbReference>
<dbReference type="HOGENOM" id="CLU_081634_0_0_1"/>
<dbReference type="AlphaFoldDB" id="W9C2V3"/>
<dbReference type="OrthoDB" id="3515453at2759"/>
<keyword evidence="1" id="KW-0732">Signal</keyword>
<feature type="domain" description="DUF7907" evidence="2">
    <location>
        <begin position="26"/>
        <end position="201"/>
    </location>
</feature>
<feature type="chain" id="PRO_5004918726" description="DUF7907 domain-containing protein" evidence="1">
    <location>
        <begin position="21"/>
        <end position="213"/>
    </location>
</feature>
<dbReference type="EMBL" id="AYSA01000670">
    <property type="protein sequence ID" value="ESZ90221.1"/>
    <property type="molecule type" value="Genomic_DNA"/>
</dbReference>
<feature type="signal peptide" evidence="1">
    <location>
        <begin position="1"/>
        <end position="20"/>
    </location>
</feature>
<protein>
    <recommendedName>
        <fullName evidence="2">DUF7907 domain-containing protein</fullName>
    </recommendedName>
</protein>
<comment type="caution">
    <text evidence="3">The sequence shown here is derived from an EMBL/GenBank/DDBJ whole genome shotgun (WGS) entry which is preliminary data.</text>
</comment>
<sequence>MRTSFVTASLLVAAATQVMAQYTNQSAPFVLVLESHDYALDGLTLSPCHEGAAIEGLCLGPSIESKNTTFSTYNFNTSSFDTGFNTTIGQTGILTWLLRGGNFNLSSPFSLSIRATSNVAMPLFTPSSTSEWTVAFDDHEFLNMQSYLDDTTSPITFRTEAYYRWAICDTYWGYAYTTLAWIVGEGAPQNPSCKSVRVYRKFSPYESEGYRTV</sequence>
<evidence type="ECO:0000256" key="1">
    <source>
        <dbReference type="SAM" id="SignalP"/>
    </source>
</evidence>
<dbReference type="InterPro" id="IPR057229">
    <property type="entry name" value="DUF7907"/>
</dbReference>
<proteinExistence type="predicted"/>
<evidence type="ECO:0000313" key="4">
    <source>
        <dbReference type="Proteomes" id="UP000019487"/>
    </source>
</evidence>